<dbReference type="InterPro" id="IPR035283">
    <property type="entry name" value="Fmp23"/>
</dbReference>
<keyword evidence="2" id="KW-1185">Reference proteome</keyword>
<evidence type="ECO:0000313" key="2">
    <source>
        <dbReference type="Proteomes" id="UP000019375"/>
    </source>
</evidence>
<evidence type="ECO:0000313" key="1">
    <source>
        <dbReference type="EMBL" id="CDF89075.1"/>
    </source>
</evidence>
<sequence>MLRTYGMALRSVSRTLCTTRTAQSKTVSSRIIVPPASHFNNQGPQFNRIPRDKYKQLPDDSDYIEKFYDELQLFSQDFLEKQLHKKYTDFEECPEELVFQLDQFIELQIIPRYSKPVKETGDNHAAFPLRSIQCKTISDKIVIERYLDFAKGVKLTLMLNGGHTFIFDVLLQAKSVFDNMERSKNEGQSS</sequence>
<reference evidence="2" key="1">
    <citation type="journal article" date="2013" name="Genome Announc.">
        <title>Genome sequence of the food spoilage yeast Zygosaccharomyces bailii CLIB 213(T).</title>
        <authorList>
            <person name="Galeote V."/>
            <person name="Bigey F."/>
            <person name="Devillers H."/>
            <person name="Neuveglise C."/>
            <person name="Dequin S."/>
        </authorList>
    </citation>
    <scope>NUCLEOTIDE SEQUENCE [LARGE SCALE GENOMIC DNA]</scope>
    <source>
        <strain evidence="2">CLIB 213 / ATCC 58445 / CBS 680 / CCRC 21525 / NBRC 1098 / NCYC 1416 / NRRL Y-2227</strain>
    </source>
</reference>
<protein>
    <submittedName>
        <fullName evidence="1">ZYBA0S03-08592g1_1</fullName>
    </submittedName>
</protein>
<proteinExistence type="predicted"/>
<dbReference type="OrthoDB" id="4029988at2759"/>
<gene>
    <name evidence="1" type="ORF">BN860_08592g</name>
</gene>
<dbReference type="AlphaFoldDB" id="A0A8J2T678"/>
<accession>A0A8J2T678</accession>
<dbReference type="Pfam" id="PF17315">
    <property type="entry name" value="FMP23"/>
    <property type="match status" value="1"/>
</dbReference>
<dbReference type="EMBL" id="HG316456">
    <property type="protein sequence ID" value="CDF89075.1"/>
    <property type="molecule type" value="Genomic_DNA"/>
</dbReference>
<organism evidence="1 2">
    <name type="scientific">Zygosaccharomyces bailii (strain CLIB 213 / ATCC 58445 / CBS 680 / BCRC 21525 / NBRC 1098 / NCYC 1416 / NRRL Y-2227)</name>
    <dbReference type="NCBI Taxonomy" id="1333698"/>
    <lineage>
        <taxon>Eukaryota</taxon>
        <taxon>Fungi</taxon>
        <taxon>Dikarya</taxon>
        <taxon>Ascomycota</taxon>
        <taxon>Saccharomycotina</taxon>
        <taxon>Saccharomycetes</taxon>
        <taxon>Saccharomycetales</taxon>
        <taxon>Saccharomycetaceae</taxon>
        <taxon>Zygosaccharomyces</taxon>
    </lineage>
</organism>
<dbReference type="Proteomes" id="UP000019375">
    <property type="component" value="Unassembled WGS sequence"/>
</dbReference>
<name>A0A8J2T678_ZYGB2</name>